<comment type="caution">
    <text evidence="2">The sequence shown here is derived from an EMBL/GenBank/DDBJ whole genome shotgun (WGS) entry which is preliminary data.</text>
</comment>
<sequence length="115" mass="12990">MVRASNSQHMEAHWLPAIQSGLHYLVHAGIIKESDQRADYFSTAELQDPFLFVLSLCRPLFLFVVFDSFLAASPFFLRSGTALTWTIWRHPSPEHQCSAGGQGCIRSTACFVFLR</sequence>
<keyword evidence="3" id="KW-1185">Reference proteome</keyword>
<proteinExistence type="predicted"/>
<reference evidence="2 3" key="1">
    <citation type="submission" date="2021-06" db="EMBL/GenBank/DDBJ databases">
        <authorList>
            <person name="Palmer J.M."/>
        </authorList>
    </citation>
    <scope>NUCLEOTIDE SEQUENCE [LARGE SCALE GENOMIC DNA]</scope>
    <source>
        <strain evidence="2 3">AS_MEX2019</strain>
        <tissue evidence="2">Muscle</tissue>
    </source>
</reference>
<organism evidence="2 3">
    <name type="scientific">Ameca splendens</name>
    <dbReference type="NCBI Taxonomy" id="208324"/>
    <lineage>
        <taxon>Eukaryota</taxon>
        <taxon>Metazoa</taxon>
        <taxon>Chordata</taxon>
        <taxon>Craniata</taxon>
        <taxon>Vertebrata</taxon>
        <taxon>Euteleostomi</taxon>
        <taxon>Actinopterygii</taxon>
        <taxon>Neopterygii</taxon>
        <taxon>Teleostei</taxon>
        <taxon>Neoteleostei</taxon>
        <taxon>Acanthomorphata</taxon>
        <taxon>Ovalentaria</taxon>
        <taxon>Atherinomorphae</taxon>
        <taxon>Cyprinodontiformes</taxon>
        <taxon>Goodeidae</taxon>
        <taxon>Ameca</taxon>
    </lineage>
</organism>
<evidence type="ECO:0000256" key="1">
    <source>
        <dbReference type="SAM" id="Phobius"/>
    </source>
</evidence>
<evidence type="ECO:0000313" key="2">
    <source>
        <dbReference type="EMBL" id="MEQ2314400.1"/>
    </source>
</evidence>
<feature type="transmembrane region" description="Helical" evidence="1">
    <location>
        <begin position="50"/>
        <end position="70"/>
    </location>
</feature>
<keyword evidence="1" id="KW-1133">Transmembrane helix</keyword>
<keyword evidence="1" id="KW-0472">Membrane</keyword>
<accession>A0ABV1A878</accession>
<dbReference type="Proteomes" id="UP001469553">
    <property type="component" value="Unassembled WGS sequence"/>
</dbReference>
<dbReference type="EMBL" id="JAHRIP010085363">
    <property type="protein sequence ID" value="MEQ2314400.1"/>
    <property type="molecule type" value="Genomic_DNA"/>
</dbReference>
<name>A0ABV1A878_9TELE</name>
<protein>
    <submittedName>
        <fullName evidence="2">Uncharacterized protein</fullName>
    </submittedName>
</protein>
<evidence type="ECO:0000313" key="3">
    <source>
        <dbReference type="Proteomes" id="UP001469553"/>
    </source>
</evidence>
<gene>
    <name evidence="2" type="ORF">AMECASPLE_011827</name>
</gene>
<keyword evidence="1" id="KW-0812">Transmembrane</keyword>